<organism evidence="1 2">
    <name type="scientific">Streptomyces jeddahensis</name>
    <dbReference type="NCBI Taxonomy" id="1716141"/>
    <lineage>
        <taxon>Bacteria</taxon>
        <taxon>Bacillati</taxon>
        <taxon>Actinomycetota</taxon>
        <taxon>Actinomycetes</taxon>
        <taxon>Kitasatosporales</taxon>
        <taxon>Streptomycetaceae</taxon>
        <taxon>Streptomyces</taxon>
    </lineage>
</organism>
<name>A0A177HWY4_9ACTN</name>
<keyword evidence="2" id="KW-1185">Reference proteome</keyword>
<evidence type="ECO:0000313" key="2">
    <source>
        <dbReference type="Proteomes" id="UP000077381"/>
    </source>
</evidence>
<dbReference type="EMBL" id="LOHS01000060">
    <property type="protein sequence ID" value="OAH14648.1"/>
    <property type="molecule type" value="Genomic_DNA"/>
</dbReference>
<dbReference type="AlphaFoldDB" id="A0A177HWY4"/>
<reference evidence="1 2" key="1">
    <citation type="submission" date="2015-12" db="EMBL/GenBank/DDBJ databases">
        <title>Genome sequence of Streptomyces sp. G25.</title>
        <authorList>
            <person name="Poehlein A."/>
            <person name="Roettig A."/>
            <person name="Hiessl S."/>
            <person name="Hauschild P."/>
            <person name="Schauer J."/>
            <person name="Madkour M.H."/>
            <person name="Al-Ansari A.M."/>
            <person name="Almakishah N.H."/>
            <person name="Steinbuechel A."/>
            <person name="Daniel R."/>
        </authorList>
    </citation>
    <scope>NUCLEOTIDE SEQUENCE [LARGE SCALE GENOMIC DNA]</scope>
    <source>
        <strain evidence="2">G25(2015)</strain>
    </source>
</reference>
<sequence length="80" mass="8685">MKCGTTTTSIARPARMGLSRVIAWARTNPKTRLSSAVSAEIRSVVISTERLTPVSASAYQCRVNDPSAFFRLRSSVLKIG</sequence>
<proteinExistence type="predicted"/>
<accession>A0A177HWY4</accession>
<evidence type="ECO:0000313" key="1">
    <source>
        <dbReference type="EMBL" id="OAH14648.1"/>
    </source>
</evidence>
<dbReference type="Proteomes" id="UP000077381">
    <property type="component" value="Unassembled WGS sequence"/>
</dbReference>
<comment type="caution">
    <text evidence="1">The sequence shown here is derived from an EMBL/GenBank/DDBJ whole genome shotgun (WGS) entry which is preliminary data.</text>
</comment>
<gene>
    <name evidence="1" type="ORF">STSP_20040</name>
</gene>
<protein>
    <submittedName>
        <fullName evidence="1">Uncharacterized protein</fullName>
    </submittedName>
</protein>